<feature type="compositionally biased region" description="Polar residues" evidence="2">
    <location>
        <begin position="242"/>
        <end position="259"/>
    </location>
</feature>
<reference evidence="3" key="1">
    <citation type="submission" date="2023-08" db="EMBL/GenBank/DDBJ databases">
        <authorList>
            <person name="Audoor S."/>
            <person name="Bilcke G."/>
        </authorList>
    </citation>
    <scope>NUCLEOTIDE SEQUENCE</scope>
</reference>
<sequence length="259" mass="29614">MPPNQPNNGNEGLVSKLQEALAKFRKDRDQLHRSKELALERCRLIKAEEEALLNTVQTMRDKHNHLLTSKTKIETQMGPLEAKVQKDTIEMQFQHNELLNARNKIQQLNNQLEETSKAQQERLQKTQQLVCDLRTQQGSSSTASAALEEPLPLDDQVRGLKKEMDHNIDFMDLLAKAMDESIRQMESKVQFYRVQSSRMEEQMGIAPMEDDGTREEDRQEEPNQQGQHQSASFAPVPRAQVGNETDMQPMISTRGTAHA</sequence>
<feature type="region of interest" description="Disordered" evidence="2">
    <location>
        <begin position="200"/>
        <end position="259"/>
    </location>
</feature>
<evidence type="ECO:0000256" key="2">
    <source>
        <dbReference type="SAM" id="MobiDB-lite"/>
    </source>
</evidence>
<evidence type="ECO:0000313" key="4">
    <source>
        <dbReference type="Proteomes" id="UP001295423"/>
    </source>
</evidence>
<name>A0AAD2G0H8_9STRA</name>
<organism evidence="3 4">
    <name type="scientific">Cylindrotheca closterium</name>
    <dbReference type="NCBI Taxonomy" id="2856"/>
    <lineage>
        <taxon>Eukaryota</taxon>
        <taxon>Sar</taxon>
        <taxon>Stramenopiles</taxon>
        <taxon>Ochrophyta</taxon>
        <taxon>Bacillariophyta</taxon>
        <taxon>Bacillariophyceae</taxon>
        <taxon>Bacillariophycidae</taxon>
        <taxon>Bacillariales</taxon>
        <taxon>Bacillariaceae</taxon>
        <taxon>Cylindrotheca</taxon>
    </lineage>
</organism>
<protein>
    <submittedName>
        <fullName evidence="3">Uncharacterized protein</fullName>
    </submittedName>
</protein>
<evidence type="ECO:0000256" key="1">
    <source>
        <dbReference type="SAM" id="Coils"/>
    </source>
</evidence>
<proteinExistence type="predicted"/>
<feature type="compositionally biased region" description="Polar residues" evidence="2">
    <location>
        <begin position="222"/>
        <end position="232"/>
    </location>
</feature>
<accession>A0AAD2G0H8</accession>
<dbReference type="AlphaFoldDB" id="A0AAD2G0H8"/>
<comment type="caution">
    <text evidence="3">The sequence shown here is derived from an EMBL/GenBank/DDBJ whole genome shotgun (WGS) entry which is preliminary data.</text>
</comment>
<keyword evidence="1" id="KW-0175">Coiled coil</keyword>
<dbReference type="Proteomes" id="UP001295423">
    <property type="component" value="Unassembled WGS sequence"/>
</dbReference>
<dbReference type="EMBL" id="CAKOGP040001981">
    <property type="protein sequence ID" value="CAJ1959200.1"/>
    <property type="molecule type" value="Genomic_DNA"/>
</dbReference>
<feature type="coiled-coil region" evidence="1">
    <location>
        <begin position="91"/>
        <end position="129"/>
    </location>
</feature>
<keyword evidence="4" id="KW-1185">Reference proteome</keyword>
<evidence type="ECO:0000313" key="3">
    <source>
        <dbReference type="EMBL" id="CAJ1959200.1"/>
    </source>
</evidence>
<gene>
    <name evidence="3" type="ORF">CYCCA115_LOCUS17621</name>
</gene>